<dbReference type="Proteomes" id="UP000621500">
    <property type="component" value="Unassembled WGS sequence"/>
</dbReference>
<evidence type="ECO:0000313" key="1">
    <source>
        <dbReference type="EMBL" id="GIG99063.1"/>
    </source>
</evidence>
<dbReference type="RefSeq" id="WP_203860466.1">
    <property type="nucleotide sequence ID" value="NZ_BAAAZQ010000009.1"/>
</dbReference>
<reference evidence="1 2" key="1">
    <citation type="submission" date="2021-01" db="EMBL/GenBank/DDBJ databases">
        <title>Whole genome shotgun sequence of Plantactinospora mayteni NBRC 109088.</title>
        <authorList>
            <person name="Komaki H."/>
            <person name="Tamura T."/>
        </authorList>
    </citation>
    <scope>NUCLEOTIDE SEQUENCE [LARGE SCALE GENOMIC DNA]</scope>
    <source>
        <strain evidence="1 2">NBRC 109088</strain>
    </source>
</reference>
<gene>
    <name evidence="1" type="ORF">Pma05_56360</name>
</gene>
<accession>A0ABQ4EWL5</accession>
<evidence type="ECO:0008006" key="3">
    <source>
        <dbReference type="Google" id="ProtNLM"/>
    </source>
</evidence>
<comment type="caution">
    <text evidence="1">The sequence shown here is derived from an EMBL/GenBank/DDBJ whole genome shotgun (WGS) entry which is preliminary data.</text>
</comment>
<name>A0ABQ4EWL5_9ACTN</name>
<keyword evidence="2" id="KW-1185">Reference proteome</keyword>
<organism evidence="1 2">
    <name type="scientific">Plantactinospora mayteni</name>
    <dbReference type="NCBI Taxonomy" id="566021"/>
    <lineage>
        <taxon>Bacteria</taxon>
        <taxon>Bacillati</taxon>
        <taxon>Actinomycetota</taxon>
        <taxon>Actinomycetes</taxon>
        <taxon>Micromonosporales</taxon>
        <taxon>Micromonosporaceae</taxon>
        <taxon>Plantactinospora</taxon>
    </lineage>
</organism>
<evidence type="ECO:0000313" key="2">
    <source>
        <dbReference type="Proteomes" id="UP000621500"/>
    </source>
</evidence>
<sequence length="257" mass="27598">MAISDETIARLETAATTGDARAARELGRLLSLTATNPLDHSLAEEGPTWPEERWLRAALKAYPYDVETLILLTGCLAQQVSHGENGLELNPDGVGDRGEDEGPVERIRAEARELFAQIGPADPGDDAKAGLHELAIRLGVSEKPPVQNAYSFYLLKDEAGSGSMLYLVTIVASDPDEIRWACDAWLRLSVGGFDEPPVLVTYVDGAAVNSIDLGPYLTDHEVDWNAVAVPELTGTRLPAGLPVPGRSLCYGFSMSVD</sequence>
<dbReference type="EMBL" id="BONX01000039">
    <property type="protein sequence ID" value="GIG99063.1"/>
    <property type="molecule type" value="Genomic_DNA"/>
</dbReference>
<proteinExistence type="predicted"/>
<protein>
    <recommendedName>
        <fullName evidence="3">PE-PGRS family protein</fullName>
    </recommendedName>
</protein>